<keyword evidence="4" id="KW-1185">Reference proteome</keyword>
<evidence type="ECO:0000259" key="2">
    <source>
        <dbReference type="Pfam" id="PF09834"/>
    </source>
</evidence>
<evidence type="ECO:0000313" key="4">
    <source>
        <dbReference type="Proteomes" id="UP000553034"/>
    </source>
</evidence>
<reference evidence="3 4" key="1">
    <citation type="submission" date="2020-08" db="EMBL/GenBank/DDBJ databases">
        <title>Genomic Encyclopedia of Type Strains, Phase IV (KMG-IV): sequencing the most valuable type-strain genomes for metagenomic binning, comparative biology and taxonomic classification.</title>
        <authorList>
            <person name="Goeker M."/>
        </authorList>
    </citation>
    <scope>NUCLEOTIDE SEQUENCE [LARGE SCALE GENOMIC DNA]</scope>
    <source>
        <strain evidence="3 4">DSM 29568</strain>
    </source>
</reference>
<sequence length="84" mass="10061">MLFDHLYNNRKEKKQPKEKNESHYRSMVKAISWRALGTLDTILISWLISGEFSIAFSIGAFELLTKTFLYYFHERLWSLTKWGK</sequence>
<name>A0A840ENW2_9FLAO</name>
<evidence type="ECO:0000313" key="3">
    <source>
        <dbReference type="EMBL" id="MBB4118660.1"/>
    </source>
</evidence>
<dbReference type="RefSeq" id="WP_183476956.1">
    <property type="nucleotide sequence ID" value="NZ_JACIFO010000003.1"/>
</dbReference>
<proteinExistence type="predicted"/>
<dbReference type="Proteomes" id="UP000553034">
    <property type="component" value="Unassembled WGS sequence"/>
</dbReference>
<gene>
    <name evidence="3" type="ORF">GGR32_000940</name>
</gene>
<organism evidence="3 4">
    <name type="scientific">Mesonia hippocampi</name>
    <dbReference type="NCBI Taxonomy" id="1628250"/>
    <lineage>
        <taxon>Bacteria</taxon>
        <taxon>Pseudomonadati</taxon>
        <taxon>Bacteroidota</taxon>
        <taxon>Flavobacteriia</taxon>
        <taxon>Flavobacteriales</taxon>
        <taxon>Flavobacteriaceae</taxon>
        <taxon>Mesonia</taxon>
    </lineage>
</organism>
<comment type="caution">
    <text evidence="3">The sequence shown here is derived from an EMBL/GenBank/DDBJ whole genome shotgun (WGS) entry which is preliminary data.</text>
</comment>
<evidence type="ECO:0000256" key="1">
    <source>
        <dbReference type="SAM" id="MobiDB-lite"/>
    </source>
</evidence>
<dbReference type="EMBL" id="JACIFO010000003">
    <property type="protein sequence ID" value="MBB4118660.1"/>
    <property type="molecule type" value="Genomic_DNA"/>
</dbReference>
<dbReference type="InterPro" id="IPR018638">
    <property type="entry name" value="DUF2061_membrane"/>
</dbReference>
<dbReference type="Pfam" id="PF09834">
    <property type="entry name" value="DUF2061"/>
    <property type="match status" value="1"/>
</dbReference>
<feature type="domain" description="DUF2061" evidence="2">
    <location>
        <begin position="27"/>
        <end position="78"/>
    </location>
</feature>
<protein>
    <submittedName>
        <fullName evidence="3">Putative membrane protein</fullName>
    </submittedName>
</protein>
<dbReference type="AlphaFoldDB" id="A0A840ENW2"/>
<feature type="region of interest" description="Disordered" evidence="1">
    <location>
        <begin position="1"/>
        <end position="23"/>
    </location>
</feature>
<accession>A0A840ENW2</accession>
<feature type="compositionally biased region" description="Basic and acidic residues" evidence="1">
    <location>
        <begin position="7"/>
        <end position="23"/>
    </location>
</feature>